<proteinExistence type="predicted"/>
<name>A0A432W7G6_9GAMM</name>
<feature type="region of interest" description="Disordered" evidence="1">
    <location>
        <begin position="83"/>
        <end position="104"/>
    </location>
</feature>
<evidence type="ECO:0000313" key="3">
    <source>
        <dbReference type="EMBL" id="RUO26024.1"/>
    </source>
</evidence>
<dbReference type="EMBL" id="PIPL01000001">
    <property type="protein sequence ID" value="RUO26024.1"/>
    <property type="molecule type" value="Genomic_DNA"/>
</dbReference>
<comment type="caution">
    <text evidence="3">The sequence shown here is derived from an EMBL/GenBank/DDBJ whole genome shotgun (WGS) entry which is preliminary data.</text>
</comment>
<reference evidence="3 4" key="1">
    <citation type="journal article" date="2011" name="Front. Microbiol.">
        <title>Genomic signatures of strain selection and enhancement in Bacillus atrophaeus var. globigii, a historical biowarfare simulant.</title>
        <authorList>
            <person name="Gibbons H.S."/>
            <person name="Broomall S.M."/>
            <person name="McNew L.A."/>
            <person name="Daligault H."/>
            <person name="Chapman C."/>
            <person name="Bruce D."/>
            <person name="Karavis M."/>
            <person name="Krepps M."/>
            <person name="McGregor P.A."/>
            <person name="Hong C."/>
            <person name="Park K.H."/>
            <person name="Akmal A."/>
            <person name="Feldman A."/>
            <person name="Lin J.S."/>
            <person name="Chang W.E."/>
            <person name="Higgs B.W."/>
            <person name="Demirev P."/>
            <person name="Lindquist J."/>
            <person name="Liem A."/>
            <person name="Fochler E."/>
            <person name="Read T.D."/>
            <person name="Tapia R."/>
            <person name="Johnson S."/>
            <person name="Bishop-Lilly K.A."/>
            <person name="Detter C."/>
            <person name="Han C."/>
            <person name="Sozhamannan S."/>
            <person name="Rosenzweig C.N."/>
            <person name="Skowronski E.W."/>
        </authorList>
    </citation>
    <scope>NUCLEOTIDE SEQUENCE [LARGE SCALE GENOMIC DNA]</scope>
    <source>
        <strain evidence="3 4">MLST1</strain>
    </source>
</reference>
<organism evidence="3 4">
    <name type="scientific">Aliidiomarina minuta</name>
    <dbReference type="NCBI Taxonomy" id="880057"/>
    <lineage>
        <taxon>Bacteria</taxon>
        <taxon>Pseudomonadati</taxon>
        <taxon>Pseudomonadota</taxon>
        <taxon>Gammaproteobacteria</taxon>
        <taxon>Alteromonadales</taxon>
        <taxon>Idiomarinaceae</taxon>
        <taxon>Aliidiomarina</taxon>
    </lineage>
</organism>
<gene>
    <name evidence="3" type="ORF">CWE09_04670</name>
</gene>
<protein>
    <submittedName>
        <fullName evidence="3">Uncharacterized protein</fullName>
    </submittedName>
</protein>
<keyword evidence="2" id="KW-0812">Transmembrane</keyword>
<accession>A0A432W7G6</accession>
<evidence type="ECO:0000313" key="4">
    <source>
        <dbReference type="Proteomes" id="UP000288293"/>
    </source>
</evidence>
<sequence>MWTLATFLIILWVLPLVYELFVAITPAMDPATERSSRSIVDTVSNIFSWVALFLGAILAWRQWQTQRRREYLHQRIIERKKERKKTQKAEDLRKKKERLFGKRS</sequence>
<dbReference type="Proteomes" id="UP000288293">
    <property type="component" value="Unassembled WGS sequence"/>
</dbReference>
<evidence type="ECO:0000256" key="1">
    <source>
        <dbReference type="SAM" id="MobiDB-lite"/>
    </source>
</evidence>
<keyword evidence="2" id="KW-1133">Transmembrane helix</keyword>
<keyword evidence="4" id="KW-1185">Reference proteome</keyword>
<feature type="compositionally biased region" description="Basic and acidic residues" evidence="1">
    <location>
        <begin position="87"/>
        <end position="104"/>
    </location>
</feature>
<feature type="transmembrane region" description="Helical" evidence="2">
    <location>
        <begin position="43"/>
        <end position="60"/>
    </location>
</feature>
<dbReference type="AlphaFoldDB" id="A0A432W7G6"/>
<keyword evidence="2" id="KW-0472">Membrane</keyword>
<evidence type="ECO:0000256" key="2">
    <source>
        <dbReference type="SAM" id="Phobius"/>
    </source>
</evidence>